<proteinExistence type="predicted"/>
<evidence type="ECO:0000256" key="1">
    <source>
        <dbReference type="SAM" id="MobiDB-lite"/>
    </source>
</evidence>
<feature type="compositionally biased region" description="Basic and acidic residues" evidence="1">
    <location>
        <begin position="146"/>
        <end position="156"/>
    </location>
</feature>
<keyword evidence="3" id="KW-1185">Reference proteome</keyword>
<sequence>MAGGKYIRCQLRRLQSAMMGNIQKILEEEIAFPSWEKLEDFDCFLLFSGILGMYHITSFKYLPQELVSSAQNARQNLSQGSSVDHPHKYEHGHSLSHMEIIAVLGGILITAGELSLAQPLHKLSNAKVSERSDTRYQLQGKRKETRQHNSTEHQELPAKPLTDEMGSVALLQFPAVVKIRLLEGSTSPAAWAIPVTPWHWGLTEFQELLERFYLSEAAKSQIHHRGGAKYSQVLPPHPMDIDAEGVVVYPSVSQKCGSVMLHPRITTEDKKQILANADATINIQTENRAKDKLKGGADPERNMPLDFHSHKSLMSNSQVQRVVLTSQSAEAAFPSAGGNDTATRGTQTRQHLKAIKQMKTAGKRKQQASGWEQPTRLVVWREVISSHFCSKRHPGLGDKIPVEIFPCHSQLLISNFNLCFNLIELRCQTLLFLLSPNDFAVASLLETQTFYHYTEHSQAL</sequence>
<dbReference type="Proteomes" id="UP000296049">
    <property type="component" value="Unassembled WGS sequence"/>
</dbReference>
<dbReference type="EMBL" id="KB742833">
    <property type="protein sequence ID" value="EOB03837.1"/>
    <property type="molecule type" value="Genomic_DNA"/>
</dbReference>
<feature type="region of interest" description="Disordered" evidence="1">
    <location>
        <begin position="131"/>
        <end position="159"/>
    </location>
</feature>
<organism evidence="2 3">
    <name type="scientific">Anas platyrhynchos</name>
    <name type="common">Mallard</name>
    <name type="synonym">Anas boschas</name>
    <dbReference type="NCBI Taxonomy" id="8839"/>
    <lineage>
        <taxon>Eukaryota</taxon>
        <taxon>Metazoa</taxon>
        <taxon>Chordata</taxon>
        <taxon>Craniata</taxon>
        <taxon>Vertebrata</taxon>
        <taxon>Euteleostomi</taxon>
        <taxon>Archelosauria</taxon>
        <taxon>Archosauria</taxon>
        <taxon>Dinosauria</taxon>
        <taxon>Saurischia</taxon>
        <taxon>Theropoda</taxon>
        <taxon>Coelurosauria</taxon>
        <taxon>Aves</taxon>
        <taxon>Neognathae</taxon>
        <taxon>Galloanserae</taxon>
        <taxon>Anseriformes</taxon>
        <taxon>Anatidae</taxon>
        <taxon>Anatinae</taxon>
        <taxon>Anas</taxon>
    </lineage>
</organism>
<evidence type="ECO:0000313" key="2">
    <source>
        <dbReference type="EMBL" id="EOB03837.1"/>
    </source>
</evidence>
<gene>
    <name evidence="2" type="ORF">Anapl_00053</name>
</gene>
<dbReference type="AlphaFoldDB" id="R0K2K8"/>
<evidence type="ECO:0000313" key="3">
    <source>
        <dbReference type="Proteomes" id="UP000296049"/>
    </source>
</evidence>
<protein>
    <submittedName>
        <fullName evidence="2">Uncharacterized protein</fullName>
    </submittedName>
</protein>
<reference evidence="3" key="1">
    <citation type="journal article" date="2013" name="Nat. Genet.">
        <title>The duck genome and transcriptome provide insight into an avian influenza virus reservoir species.</title>
        <authorList>
            <person name="Huang Y."/>
            <person name="Li Y."/>
            <person name="Burt D.W."/>
            <person name="Chen H."/>
            <person name="Zhang Y."/>
            <person name="Qian W."/>
            <person name="Kim H."/>
            <person name="Gan S."/>
            <person name="Zhao Y."/>
            <person name="Li J."/>
            <person name="Yi K."/>
            <person name="Feng H."/>
            <person name="Zhu P."/>
            <person name="Li B."/>
            <person name="Liu Q."/>
            <person name="Fairley S."/>
            <person name="Magor K.E."/>
            <person name="Du Z."/>
            <person name="Hu X."/>
            <person name="Goodman L."/>
            <person name="Tafer H."/>
            <person name="Vignal A."/>
            <person name="Lee T."/>
            <person name="Kim K.W."/>
            <person name="Sheng Z."/>
            <person name="An Y."/>
            <person name="Searle S."/>
            <person name="Herrero J."/>
            <person name="Groenen M.A."/>
            <person name="Crooijmans R.P."/>
            <person name="Faraut T."/>
            <person name="Cai Q."/>
            <person name="Webster R.G."/>
            <person name="Aldridge J.R."/>
            <person name="Warren W.C."/>
            <person name="Bartschat S."/>
            <person name="Kehr S."/>
            <person name="Marz M."/>
            <person name="Stadler P.F."/>
            <person name="Smith J."/>
            <person name="Kraus R.H."/>
            <person name="Zhao Y."/>
            <person name="Ren L."/>
            <person name="Fei J."/>
            <person name="Morisson M."/>
            <person name="Kaiser P."/>
            <person name="Griffin D.K."/>
            <person name="Rao M."/>
            <person name="Pitel F."/>
            <person name="Wang J."/>
            <person name="Li N."/>
        </authorList>
    </citation>
    <scope>NUCLEOTIDE SEQUENCE [LARGE SCALE GENOMIC DNA]</scope>
</reference>
<name>R0K2K8_ANAPL</name>
<accession>R0K2K8</accession>